<evidence type="ECO:0000313" key="11">
    <source>
        <dbReference type="Proteomes" id="UP000063147"/>
    </source>
</evidence>
<evidence type="ECO:0000256" key="4">
    <source>
        <dbReference type="ARBA" id="ARBA00022519"/>
    </source>
</evidence>
<dbReference type="GO" id="GO:0005886">
    <property type="term" value="C:plasma membrane"/>
    <property type="evidence" value="ECO:0007669"/>
    <property type="project" value="UniProtKB-SubCell"/>
</dbReference>
<dbReference type="GO" id="GO:0015740">
    <property type="term" value="P:C4-dicarboxylate transport"/>
    <property type="evidence" value="ECO:0007669"/>
    <property type="project" value="TreeGrafter"/>
</dbReference>
<dbReference type="Pfam" id="PF04290">
    <property type="entry name" value="DctQ"/>
    <property type="match status" value="1"/>
</dbReference>
<dbReference type="RefSeq" id="WP_060676652.1">
    <property type="nucleotide sequence ID" value="NZ_CP012713.1"/>
</dbReference>
<evidence type="ECO:0000256" key="2">
    <source>
        <dbReference type="ARBA" id="ARBA00022448"/>
    </source>
</evidence>
<dbReference type="OrthoDB" id="87984at2"/>
<organism evidence="10">
    <name type="scientific">Fusobacterium animalis</name>
    <dbReference type="NCBI Taxonomy" id="76859"/>
    <lineage>
        <taxon>Bacteria</taxon>
        <taxon>Fusobacteriati</taxon>
        <taxon>Fusobacteriota</taxon>
        <taxon>Fusobacteriia</taxon>
        <taxon>Fusobacteriales</taxon>
        <taxon>Fusobacteriaceae</taxon>
        <taxon>Fusobacterium</taxon>
    </lineage>
</organism>
<dbReference type="EMBL" id="CP012713">
    <property type="protein sequence ID" value="ALF18519.1"/>
    <property type="molecule type" value="Genomic_DNA"/>
</dbReference>
<evidence type="ECO:0000313" key="10">
    <source>
        <dbReference type="EMBL" id="ALF18519.1"/>
    </source>
</evidence>
<evidence type="ECO:0000256" key="7">
    <source>
        <dbReference type="ARBA" id="ARBA00023136"/>
    </source>
</evidence>
<evidence type="ECO:0000259" key="9">
    <source>
        <dbReference type="Pfam" id="PF04290"/>
    </source>
</evidence>
<keyword evidence="3" id="KW-1003">Cell membrane</keyword>
<protein>
    <submittedName>
        <fullName evidence="10">C4-dicarboxylate ABC transporter substrate-binding protein</fullName>
    </submittedName>
</protein>
<keyword evidence="2" id="KW-0813">Transport</keyword>
<keyword evidence="5" id="KW-0812">Transmembrane</keyword>
<sequence length="167" mass="19333">MLKALDDYLEETILLILLVLMTCIMGIQIVSRYVFQNSLTWSEELVRYMFVWSAFLGIPFCIKHGLSIKVDQFRNLFPIPLQKALMYIDKIIIFVLFLVMFIYSCLVVKASYLSGQTSPAMQIPMWIVQLSVCVSSLLSMMRSIQNFVNLIRGKTKIEQKNGVLYQK</sequence>
<dbReference type="PANTHER" id="PTHR35011:SF2">
    <property type="entry name" value="2,3-DIKETO-L-GULONATE TRAP TRANSPORTER SMALL PERMEASE PROTEIN YIAM"/>
    <property type="match status" value="1"/>
</dbReference>
<evidence type="ECO:0000256" key="5">
    <source>
        <dbReference type="ARBA" id="ARBA00022692"/>
    </source>
</evidence>
<dbReference type="InterPro" id="IPR055348">
    <property type="entry name" value="DctQ"/>
</dbReference>
<keyword evidence="7" id="KW-0472">Membrane</keyword>
<dbReference type="GO" id="GO:0022857">
    <property type="term" value="F:transmembrane transporter activity"/>
    <property type="evidence" value="ECO:0007669"/>
    <property type="project" value="TreeGrafter"/>
</dbReference>
<evidence type="ECO:0000256" key="6">
    <source>
        <dbReference type="ARBA" id="ARBA00022989"/>
    </source>
</evidence>
<dbReference type="Proteomes" id="UP000063147">
    <property type="component" value="Chromosome"/>
</dbReference>
<dbReference type="PANTHER" id="PTHR35011">
    <property type="entry name" value="2,3-DIKETO-L-GULONATE TRAP TRANSPORTER SMALL PERMEASE PROTEIN YIAM"/>
    <property type="match status" value="1"/>
</dbReference>
<name>A0A0M3USK7_9FUSO</name>
<comment type="subcellular location">
    <subcellularLocation>
        <location evidence="1">Cell inner membrane</location>
        <topology evidence="1">Multi-pass membrane protein</topology>
    </subcellularLocation>
</comment>
<comment type="similarity">
    <text evidence="8">Belongs to the TRAP transporter small permease family.</text>
</comment>
<evidence type="ECO:0000256" key="1">
    <source>
        <dbReference type="ARBA" id="ARBA00004429"/>
    </source>
</evidence>
<dbReference type="AlphaFoldDB" id="A0A0M3USK7"/>
<reference evidence="10 11" key="1">
    <citation type="submission" date="2015-09" db="EMBL/GenBank/DDBJ databases">
        <authorList>
            <person name="Jackson K.R."/>
            <person name="Lunt B.L."/>
            <person name="Fisher J.N.B."/>
            <person name="Gardner A.V."/>
            <person name="Bailey M.E."/>
            <person name="Deus L.M."/>
            <person name="Earl A.S."/>
            <person name="Gibby P.D."/>
            <person name="Hartmann K.A."/>
            <person name="Liu J.E."/>
            <person name="Manci A.M."/>
            <person name="Nielsen D.A."/>
            <person name="Solomon M.B."/>
            <person name="Breakwell D.P."/>
            <person name="Burnett S.H."/>
            <person name="Grose J.H."/>
        </authorList>
    </citation>
    <scope>NUCLEOTIDE SEQUENCE [LARGE SCALE GENOMIC DNA]</scope>
    <source>
        <strain evidence="10 11">KCOM 1279</strain>
    </source>
</reference>
<evidence type="ECO:0000256" key="3">
    <source>
        <dbReference type="ARBA" id="ARBA00022475"/>
    </source>
</evidence>
<evidence type="ECO:0000256" key="8">
    <source>
        <dbReference type="ARBA" id="ARBA00038436"/>
    </source>
</evidence>
<feature type="domain" description="Tripartite ATP-independent periplasmic transporters DctQ component" evidence="9">
    <location>
        <begin position="21"/>
        <end position="152"/>
    </location>
</feature>
<dbReference type="PATRIC" id="fig|76859.3.peg.2054"/>
<gene>
    <name evidence="10" type="ORF">RN98_10160</name>
</gene>
<keyword evidence="6" id="KW-1133">Transmembrane helix</keyword>
<proteinExistence type="inferred from homology"/>
<dbReference type="InterPro" id="IPR007387">
    <property type="entry name" value="TRAP_DctQ"/>
</dbReference>
<accession>A0A0M3USK7</accession>
<keyword evidence="4" id="KW-0997">Cell inner membrane</keyword>